<evidence type="ECO:0000313" key="1">
    <source>
        <dbReference type="EMBL" id="ESK53229.1"/>
    </source>
</evidence>
<organism evidence="1 2">
    <name type="scientific">Acinetobacter tjernbergiae DSM 14971 = CIP 107465</name>
    <dbReference type="NCBI Taxonomy" id="1120928"/>
    <lineage>
        <taxon>Bacteria</taxon>
        <taxon>Pseudomonadati</taxon>
        <taxon>Pseudomonadota</taxon>
        <taxon>Gammaproteobacteria</taxon>
        <taxon>Moraxellales</taxon>
        <taxon>Moraxellaceae</taxon>
        <taxon>Acinetobacter</taxon>
    </lineage>
</organism>
<dbReference type="eggNOG" id="COG0507">
    <property type="taxonomic scope" value="Bacteria"/>
</dbReference>
<feature type="non-terminal residue" evidence="1">
    <location>
        <position position="1"/>
    </location>
</feature>
<accession>V2VZQ4</accession>
<sequence>QQIRQFNKLQIYQKEYNQALAQRKNQDLDRDDSYTPSWF</sequence>
<comment type="caution">
    <text evidence="1">The sequence shown here is derived from an EMBL/GenBank/DDBJ whole genome shotgun (WGS) entry which is preliminary data.</text>
</comment>
<reference evidence="1 2" key="1">
    <citation type="submission" date="2013-10" db="EMBL/GenBank/DDBJ databases">
        <title>The Genome Sequence of Acinetobacter tjernbergiae CIP107465.</title>
        <authorList>
            <consortium name="The Broad Institute Genomics Platform"/>
            <consortium name="The Broad Institute Genome Sequencing Center for Infectious Disease"/>
            <person name="Cerqueira G."/>
            <person name="Feldgarden M."/>
            <person name="Courvalin P."/>
            <person name="Grillot-Courvalin C."/>
            <person name="Clermont D."/>
            <person name="Rocha E."/>
            <person name="Yoon E.-J."/>
            <person name="Nemec A."/>
            <person name="Young S.K."/>
            <person name="Zeng Q."/>
            <person name="Gargeya S."/>
            <person name="Fitzgerald M."/>
            <person name="Abouelleil A."/>
            <person name="Alvarado L."/>
            <person name="Berlin A.M."/>
            <person name="Chapman S.B."/>
            <person name="Gainer-Dewar J."/>
            <person name="Goldberg J."/>
            <person name="Gnerre S."/>
            <person name="Griggs A."/>
            <person name="Gujja S."/>
            <person name="Hansen M."/>
            <person name="Howarth C."/>
            <person name="Imamovic A."/>
            <person name="Ireland A."/>
            <person name="Larimer J."/>
            <person name="McCowan C."/>
            <person name="Murphy C."/>
            <person name="Pearson M."/>
            <person name="Poon T.W."/>
            <person name="Priest M."/>
            <person name="Roberts A."/>
            <person name="Saif S."/>
            <person name="Shea T."/>
            <person name="Sykes S."/>
            <person name="Wortman J."/>
            <person name="Nusbaum C."/>
            <person name="Birren B."/>
        </authorList>
    </citation>
    <scope>NUCLEOTIDE SEQUENCE [LARGE SCALE GENOMIC DNA]</scope>
    <source>
        <strain evidence="1 2">CIP 107465</strain>
    </source>
</reference>
<dbReference type="AlphaFoldDB" id="V2VZQ4"/>
<name>V2VZQ4_9GAMM</name>
<gene>
    <name evidence="1" type="ORF">F990_03449</name>
</gene>
<dbReference type="EMBL" id="AYEV01000057">
    <property type="protein sequence ID" value="ESK53229.1"/>
    <property type="molecule type" value="Genomic_DNA"/>
</dbReference>
<dbReference type="Proteomes" id="UP000017404">
    <property type="component" value="Unassembled WGS sequence"/>
</dbReference>
<protein>
    <submittedName>
        <fullName evidence="1">Uncharacterized protein</fullName>
    </submittedName>
</protein>
<evidence type="ECO:0000313" key="2">
    <source>
        <dbReference type="Proteomes" id="UP000017404"/>
    </source>
</evidence>
<keyword evidence="2" id="KW-1185">Reference proteome</keyword>
<proteinExistence type="predicted"/>
<dbReference type="PATRIC" id="fig|1120928.5.peg.3488"/>
<dbReference type="STRING" id="202955.GCA_000759995_00069"/>